<dbReference type="EMBL" id="JAEMWU010000002">
    <property type="protein sequence ID" value="MBN8206763.1"/>
    <property type="molecule type" value="Genomic_DNA"/>
</dbReference>
<name>A0A939DZC7_9MICO</name>
<dbReference type="PANTHER" id="PTHR43649">
    <property type="entry name" value="ARABINOSE-BINDING PROTEIN-RELATED"/>
    <property type="match status" value="1"/>
</dbReference>
<dbReference type="AlphaFoldDB" id="A0A939DZC7"/>
<dbReference type="InterPro" id="IPR006311">
    <property type="entry name" value="TAT_signal"/>
</dbReference>
<keyword evidence="3" id="KW-0732">Signal</keyword>
<protein>
    <submittedName>
        <fullName evidence="4">Extracellular solute-binding protein</fullName>
    </submittedName>
</protein>
<feature type="signal peptide" evidence="3">
    <location>
        <begin position="1"/>
        <end position="32"/>
    </location>
</feature>
<comment type="similarity">
    <text evidence="1">Belongs to the bacterial solute-binding protein 1 family.</text>
</comment>
<dbReference type="InterPro" id="IPR050490">
    <property type="entry name" value="Bact_solute-bd_prot1"/>
</dbReference>
<dbReference type="Gene3D" id="3.40.190.10">
    <property type="entry name" value="Periplasmic binding protein-like II"/>
    <property type="match status" value="1"/>
</dbReference>
<proteinExistence type="inferred from homology"/>
<feature type="chain" id="PRO_5039146352" evidence="3">
    <location>
        <begin position="33"/>
        <end position="450"/>
    </location>
</feature>
<evidence type="ECO:0000313" key="5">
    <source>
        <dbReference type="Proteomes" id="UP000664385"/>
    </source>
</evidence>
<evidence type="ECO:0000256" key="2">
    <source>
        <dbReference type="ARBA" id="ARBA00022448"/>
    </source>
</evidence>
<dbReference type="InterPro" id="IPR006059">
    <property type="entry name" value="SBP"/>
</dbReference>
<keyword evidence="2" id="KW-0813">Transport</keyword>
<dbReference type="PANTHER" id="PTHR43649:SF29">
    <property type="entry name" value="OSMOPROTECTIVE COMPOUNDS-BINDING PROTEIN GGTB"/>
    <property type="match status" value="1"/>
</dbReference>
<reference evidence="4" key="1">
    <citation type="submission" date="2020-12" db="EMBL/GenBank/DDBJ databases">
        <title>PHA producing bacteria isolated from mangrove.</title>
        <authorList>
            <person name="Zheng W."/>
            <person name="Yu S."/>
            <person name="Huang Y."/>
        </authorList>
    </citation>
    <scope>NUCLEOTIDE SEQUENCE</scope>
    <source>
        <strain evidence="4">GN8-5</strain>
    </source>
</reference>
<dbReference type="PROSITE" id="PS51257">
    <property type="entry name" value="PROKAR_LIPOPROTEIN"/>
    <property type="match status" value="1"/>
</dbReference>
<evidence type="ECO:0000256" key="1">
    <source>
        <dbReference type="ARBA" id="ARBA00008520"/>
    </source>
</evidence>
<dbReference type="PROSITE" id="PS51318">
    <property type="entry name" value="TAT"/>
    <property type="match status" value="1"/>
</dbReference>
<evidence type="ECO:0000313" key="4">
    <source>
        <dbReference type="EMBL" id="MBN8206763.1"/>
    </source>
</evidence>
<sequence length="450" mass="47570">MMKLRARRARLAATAILGVAALAGCSSATGSAADASGTLVELSDDQQVEIVFESYNLANVGTWSDAINQLLDEFMVEHPNISVVGQPSSSAGTAASVQQQLLAGAAPDIAQLTFNELDFAATTLGAQNLTALVGQEGLDAQFGGEYPYHERAAVLADWDDAAYGLPYVFSTPVLWTNAEAFAAAGLDAETVDLSTWEAVSEVAATITAATDAPSLSISCVITGGSWCMQGLFRSNGADVLSADRASIEFGSDAAIETVQTFTDMFESGILTNEDSTSQYEAFAQGKTAIHVNTSALQGAFMMGAEAGGWQLGARTLPAFDDQAVVPTNSGSFLAMFATDPAKQAAAWELMQWMTSERAYEIISTQIGYLPLRSSMTEEGGPLHEWVAQNPLVKPNLEQLDALEPWVSYPGDSYAQVDQVLATAIEESIYYGADPTATMREAADRAQGLIE</sequence>
<organism evidence="4 5">
    <name type="scientific">Microbacterium esteraromaticum</name>
    <dbReference type="NCBI Taxonomy" id="57043"/>
    <lineage>
        <taxon>Bacteria</taxon>
        <taxon>Bacillati</taxon>
        <taxon>Actinomycetota</taxon>
        <taxon>Actinomycetes</taxon>
        <taxon>Micrococcales</taxon>
        <taxon>Microbacteriaceae</taxon>
        <taxon>Microbacterium</taxon>
    </lineage>
</organism>
<dbReference type="Pfam" id="PF01547">
    <property type="entry name" value="SBP_bac_1"/>
    <property type="match status" value="1"/>
</dbReference>
<dbReference type="Proteomes" id="UP000664385">
    <property type="component" value="Unassembled WGS sequence"/>
</dbReference>
<comment type="caution">
    <text evidence="4">The sequence shown here is derived from an EMBL/GenBank/DDBJ whole genome shotgun (WGS) entry which is preliminary data.</text>
</comment>
<dbReference type="SUPFAM" id="SSF53850">
    <property type="entry name" value="Periplasmic binding protein-like II"/>
    <property type="match status" value="1"/>
</dbReference>
<accession>A0A939DZC7</accession>
<evidence type="ECO:0000256" key="3">
    <source>
        <dbReference type="SAM" id="SignalP"/>
    </source>
</evidence>
<gene>
    <name evidence="4" type="ORF">JF543_12445</name>
</gene>